<evidence type="ECO:0000313" key="1">
    <source>
        <dbReference type="EMBL" id="JAH51079.1"/>
    </source>
</evidence>
<protein>
    <submittedName>
        <fullName evidence="1">Uncharacterized protein</fullName>
    </submittedName>
</protein>
<dbReference type="EMBL" id="GBXM01057498">
    <property type="protein sequence ID" value="JAH51079.1"/>
    <property type="molecule type" value="Transcribed_RNA"/>
</dbReference>
<organism evidence="1">
    <name type="scientific">Anguilla anguilla</name>
    <name type="common">European freshwater eel</name>
    <name type="synonym">Muraena anguilla</name>
    <dbReference type="NCBI Taxonomy" id="7936"/>
    <lineage>
        <taxon>Eukaryota</taxon>
        <taxon>Metazoa</taxon>
        <taxon>Chordata</taxon>
        <taxon>Craniata</taxon>
        <taxon>Vertebrata</taxon>
        <taxon>Euteleostomi</taxon>
        <taxon>Actinopterygii</taxon>
        <taxon>Neopterygii</taxon>
        <taxon>Teleostei</taxon>
        <taxon>Anguilliformes</taxon>
        <taxon>Anguillidae</taxon>
        <taxon>Anguilla</taxon>
    </lineage>
</organism>
<accession>A0A0E9TBI9</accession>
<reference evidence="1" key="1">
    <citation type="submission" date="2014-11" db="EMBL/GenBank/DDBJ databases">
        <authorList>
            <person name="Amaro Gonzalez C."/>
        </authorList>
    </citation>
    <scope>NUCLEOTIDE SEQUENCE</scope>
</reference>
<reference evidence="1" key="2">
    <citation type="journal article" date="2015" name="Fish Shellfish Immunol.">
        <title>Early steps in the European eel (Anguilla anguilla)-Vibrio vulnificus interaction in the gills: Role of the RtxA13 toxin.</title>
        <authorList>
            <person name="Callol A."/>
            <person name="Pajuelo D."/>
            <person name="Ebbesson L."/>
            <person name="Teles M."/>
            <person name="MacKenzie S."/>
            <person name="Amaro C."/>
        </authorList>
    </citation>
    <scope>NUCLEOTIDE SEQUENCE</scope>
</reference>
<name>A0A0E9TBI9_ANGAN</name>
<proteinExistence type="predicted"/>
<sequence>MSTRSCFTFLQLCSLSVLSLPGCSWSAAYL</sequence>
<dbReference type="AlphaFoldDB" id="A0A0E9TBI9"/>